<evidence type="ECO:0000313" key="2">
    <source>
        <dbReference type="EMBL" id="PAU97260.1"/>
    </source>
</evidence>
<dbReference type="RefSeq" id="WP_095640063.1">
    <property type="nucleotide sequence ID" value="NZ_NSJZ01000006.1"/>
</dbReference>
<protein>
    <submittedName>
        <fullName evidence="2">Uncharacterized protein</fullName>
    </submittedName>
</protein>
<organism evidence="2 3">
    <name type="scientific">Paracoccus salipaludis</name>
    <dbReference type="NCBI Taxonomy" id="2032623"/>
    <lineage>
        <taxon>Bacteria</taxon>
        <taxon>Pseudomonadati</taxon>
        <taxon>Pseudomonadota</taxon>
        <taxon>Alphaproteobacteria</taxon>
        <taxon>Rhodobacterales</taxon>
        <taxon>Paracoccaceae</taxon>
        <taxon>Paracoccus</taxon>
    </lineage>
</organism>
<accession>A0A2A2GJ76</accession>
<evidence type="ECO:0000256" key="1">
    <source>
        <dbReference type="SAM" id="MobiDB-lite"/>
    </source>
</evidence>
<dbReference type="AlphaFoldDB" id="A0A2A2GJ76"/>
<proteinExistence type="predicted"/>
<evidence type="ECO:0000313" key="3">
    <source>
        <dbReference type="Proteomes" id="UP000218023"/>
    </source>
</evidence>
<comment type="caution">
    <text evidence="2">The sequence shown here is derived from an EMBL/GenBank/DDBJ whole genome shotgun (WGS) entry which is preliminary data.</text>
</comment>
<keyword evidence="3" id="KW-1185">Reference proteome</keyword>
<dbReference type="EMBL" id="NSJZ01000006">
    <property type="protein sequence ID" value="PAU97260.1"/>
    <property type="molecule type" value="Genomic_DNA"/>
</dbReference>
<dbReference type="Proteomes" id="UP000218023">
    <property type="component" value="Unassembled WGS sequence"/>
</dbReference>
<feature type="region of interest" description="Disordered" evidence="1">
    <location>
        <begin position="77"/>
        <end position="99"/>
    </location>
</feature>
<dbReference type="OrthoDB" id="7871504at2"/>
<gene>
    <name evidence="2" type="ORF">CK240_09270</name>
</gene>
<sequence>MPAPDPHGITIEERPQGWGVLVETFMLSGRTQRMARAKCILRNLAANGWACRWCGGPVPEFRRADARYCGEGCRKRAARSRRKAEARASFPDADARGMG</sequence>
<name>A0A2A2GJ76_9RHOB</name>
<reference evidence="2 3" key="1">
    <citation type="submission" date="2017-09" db="EMBL/GenBank/DDBJ databases">
        <title>Paracoccus alkalisoli sp. nov., isolated from saline alkaline soil.</title>
        <authorList>
            <person name="Dong X."/>
            <person name="Zhang G."/>
        </authorList>
    </citation>
    <scope>NUCLEOTIDE SEQUENCE [LARGE SCALE GENOMIC DNA]</scope>
    <source>
        <strain evidence="2 3">WN007</strain>
    </source>
</reference>